<dbReference type="Pfam" id="PF13535">
    <property type="entry name" value="ATP-grasp_4"/>
    <property type="match status" value="1"/>
</dbReference>
<dbReference type="SUPFAM" id="SSF56059">
    <property type="entry name" value="Glutathione synthetase ATP-binding domain-like"/>
    <property type="match status" value="1"/>
</dbReference>
<dbReference type="AlphaFoldDB" id="A0AAW3YN72"/>
<proteinExistence type="predicted"/>
<dbReference type="PROSITE" id="PS50975">
    <property type="entry name" value="ATP_GRASP"/>
    <property type="match status" value="1"/>
</dbReference>
<dbReference type="RefSeq" id="WP_323868385.1">
    <property type="nucleotide sequence ID" value="NZ_JACXBF010000091.1"/>
</dbReference>
<protein>
    <submittedName>
        <fullName evidence="6">ATP-grasp domain-containing protein</fullName>
    </submittedName>
</protein>
<evidence type="ECO:0000256" key="1">
    <source>
        <dbReference type="ARBA" id="ARBA00022598"/>
    </source>
</evidence>
<accession>A0AAW3YN72</accession>
<sequence length="408" mass="45340">MSIVVIDPVSSGITYLAAAQHLGIDLYVFSADEGERQLSHDLRTKAKQVIKIDTTDFESQFVKLSELGQIDAILPGVEYAVPMASRLGAASGKIHLNSNAVQWVRNKFNFRERLTETGLSHISYLQLHVGQEIDVPDNFPFPAIVKPVDMAGSINVRKVNNREELTEAVEAIWCLMPNDVGFTTSGSIIVEEYISGKEYSVEGIVHRDNNITIASITEKILGSEPYFIEIGHIVGRHYDDAFRTVVTDYAQAVIHSIGLNIGAFHLELRVTPEGNPVAIELAARLPGDNIVELIKQANGIDLAAATLCEYLHLNYQIFNHQTPPHSASVSAIAFIPRGQHKFFGSLHGLDEFINRPEYFSHHLYVKPGDILGCAEDWTSRIGYVMFVGRDEILMRSLVKLVHEKVKIV</sequence>
<organism evidence="6">
    <name type="scientific">Xenorhabdus szentirmaii</name>
    <dbReference type="NCBI Taxonomy" id="290112"/>
    <lineage>
        <taxon>Bacteria</taxon>
        <taxon>Pseudomonadati</taxon>
        <taxon>Pseudomonadota</taxon>
        <taxon>Gammaproteobacteria</taxon>
        <taxon>Enterobacterales</taxon>
        <taxon>Morganellaceae</taxon>
        <taxon>Xenorhabdus</taxon>
    </lineage>
</organism>
<dbReference type="GO" id="GO:0005524">
    <property type="term" value="F:ATP binding"/>
    <property type="evidence" value="ECO:0007669"/>
    <property type="project" value="UniProtKB-UniRule"/>
</dbReference>
<evidence type="ECO:0000256" key="2">
    <source>
        <dbReference type="ARBA" id="ARBA00022741"/>
    </source>
</evidence>
<evidence type="ECO:0000313" key="6">
    <source>
        <dbReference type="EMBL" id="MBD2799478.1"/>
    </source>
</evidence>
<evidence type="ECO:0000259" key="5">
    <source>
        <dbReference type="PROSITE" id="PS50975"/>
    </source>
</evidence>
<keyword evidence="1" id="KW-0436">Ligase</keyword>
<gene>
    <name evidence="6" type="ORF">ID854_03125</name>
</gene>
<dbReference type="GO" id="GO:0016874">
    <property type="term" value="F:ligase activity"/>
    <property type="evidence" value="ECO:0007669"/>
    <property type="project" value="UniProtKB-KW"/>
</dbReference>
<reference evidence="6" key="2">
    <citation type="journal article" date="2024" name="Toxins">
        <title>Genome Sequence Analysis of Native Xenorhabdus Strains Isolated from Entomopathogenic Nematodes in Argentina.</title>
        <authorList>
            <person name="Palma L."/>
            <person name="Frizzo L."/>
            <person name="Kaiser S."/>
            <person name="Berry C."/>
            <person name="Caballero P."/>
            <person name="Bode H.B."/>
            <person name="Del Valle E.E."/>
        </authorList>
    </citation>
    <scope>NUCLEOTIDE SEQUENCE</scope>
    <source>
        <strain evidence="6">M</strain>
    </source>
</reference>
<reference evidence="6" key="1">
    <citation type="submission" date="2020-09" db="EMBL/GenBank/DDBJ databases">
        <authorList>
            <person name="Palma L."/>
            <person name="Caballero P."/>
            <person name="Berry C."/>
            <person name="Del Valle E."/>
        </authorList>
    </citation>
    <scope>NUCLEOTIDE SEQUENCE</scope>
    <source>
        <strain evidence="6">M</strain>
    </source>
</reference>
<keyword evidence="3 4" id="KW-0067">ATP-binding</keyword>
<dbReference type="Gene3D" id="3.30.470.20">
    <property type="entry name" value="ATP-grasp fold, B domain"/>
    <property type="match status" value="1"/>
</dbReference>
<keyword evidence="2 4" id="KW-0547">Nucleotide-binding</keyword>
<dbReference type="PANTHER" id="PTHR43585">
    <property type="entry name" value="FUMIPYRROLE BIOSYNTHESIS PROTEIN C"/>
    <property type="match status" value="1"/>
</dbReference>
<dbReference type="InterPro" id="IPR011761">
    <property type="entry name" value="ATP-grasp"/>
</dbReference>
<comment type="caution">
    <text evidence="6">The sequence shown here is derived from an EMBL/GenBank/DDBJ whole genome shotgun (WGS) entry which is preliminary data.</text>
</comment>
<feature type="domain" description="ATP-grasp" evidence="5">
    <location>
        <begin position="111"/>
        <end position="311"/>
    </location>
</feature>
<dbReference type="EMBL" id="JACXBF010000091">
    <property type="protein sequence ID" value="MBD2799478.1"/>
    <property type="molecule type" value="Genomic_DNA"/>
</dbReference>
<name>A0AAW3YN72_9GAMM</name>
<dbReference type="InterPro" id="IPR052032">
    <property type="entry name" value="ATP-dep_AA_Ligase"/>
</dbReference>
<dbReference type="Proteomes" id="UP001193920">
    <property type="component" value="Unassembled WGS sequence"/>
</dbReference>
<dbReference type="GO" id="GO:0046872">
    <property type="term" value="F:metal ion binding"/>
    <property type="evidence" value="ECO:0007669"/>
    <property type="project" value="InterPro"/>
</dbReference>
<evidence type="ECO:0000256" key="4">
    <source>
        <dbReference type="PROSITE-ProRule" id="PRU00409"/>
    </source>
</evidence>
<evidence type="ECO:0000256" key="3">
    <source>
        <dbReference type="ARBA" id="ARBA00022840"/>
    </source>
</evidence>
<dbReference type="Gene3D" id="3.40.50.20">
    <property type="match status" value="1"/>
</dbReference>
<dbReference type="PANTHER" id="PTHR43585:SF2">
    <property type="entry name" value="ATP-GRASP ENZYME FSQD"/>
    <property type="match status" value="1"/>
</dbReference>